<name>A0A915EPS7_9BILA</name>
<dbReference type="AlphaFoldDB" id="A0A915EPS7"/>
<evidence type="ECO:0000313" key="1">
    <source>
        <dbReference type="Proteomes" id="UP000887574"/>
    </source>
</evidence>
<protein>
    <submittedName>
        <fullName evidence="2">Uncharacterized protein</fullName>
    </submittedName>
</protein>
<evidence type="ECO:0000313" key="2">
    <source>
        <dbReference type="WBParaSite" id="jg8192"/>
    </source>
</evidence>
<dbReference type="Proteomes" id="UP000887574">
    <property type="component" value="Unplaced"/>
</dbReference>
<reference evidence="2" key="1">
    <citation type="submission" date="2022-11" db="UniProtKB">
        <authorList>
            <consortium name="WormBaseParasite"/>
        </authorList>
    </citation>
    <scope>IDENTIFICATION</scope>
</reference>
<organism evidence="1 2">
    <name type="scientific">Ditylenchus dipsaci</name>
    <dbReference type="NCBI Taxonomy" id="166011"/>
    <lineage>
        <taxon>Eukaryota</taxon>
        <taxon>Metazoa</taxon>
        <taxon>Ecdysozoa</taxon>
        <taxon>Nematoda</taxon>
        <taxon>Chromadorea</taxon>
        <taxon>Rhabditida</taxon>
        <taxon>Tylenchina</taxon>
        <taxon>Tylenchomorpha</taxon>
        <taxon>Sphaerularioidea</taxon>
        <taxon>Anguinidae</taxon>
        <taxon>Anguininae</taxon>
        <taxon>Ditylenchus</taxon>
    </lineage>
</organism>
<keyword evidence="1" id="KW-1185">Reference proteome</keyword>
<sequence>MSADELNSNAAYKHKITEELLKMVQEYNNKTVNTASSTSQINKQSQQIHKQMYMLANKYAAELGQNVVVIPAAAVSSPEQKNLADYRNYMIAAAIGR</sequence>
<proteinExistence type="predicted"/>
<accession>A0A915EPS7</accession>
<dbReference type="WBParaSite" id="jg8192">
    <property type="protein sequence ID" value="jg8192"/>
    <property type="gene ID" value="jg8192"/>
</dbReference>